<protein>
    <submittedName>
        <fullName evidence="1">Uncharacterized protein</fullName>
    </submittedName>
</protein>
<reference evidence="1" key="1">
    <citation type="journal article" date="2023" name="Mol. Biol. Evol.">
        <title>Third-Generation Sequencing Reveals the Adaptive Role of the Epigenome in Three Deep-Sea Polychaetes.</title>
        <authorList>
            <person name="Perez M."/>
            <person name="Aroh O."/>
            <person name="Sun Y."/>
            <person name="Lan Y."/>
            <person name="Juniper S.K."/>
            <person name="Young C.R."/>
            <person name="Angers B."/>
            <person name="Qian P.Y."/>
        </authorList>
    </citation>
    <scope>NUCLEOTIDE SEQUENCE</scope>
    <source>
        <strain evidence="1">P08H-3</strain>
    </source>
</reference>
<evidence type="ECO:0000313" key="2">
    <source>
        <dbReference type="Proteomes" id="UP001208570"/>
    </source>
</evidence>
<gene>
    <name evidence="1" type="ORF">LSH36_895g01031</name>
</gene>
<organism evidence="1 2">
    <name type="scientific">Paralvinella palmiformis</name>
    <dbReference type="NCBI Taxonomy" id="53620"/>
    <lineage>
        <taxon>Eukaryota</taxon>
        <taxon>Metazoa</taxon>
        <taxon>Spiralia</taxon>
        <taxon>Lophotrochozoa</taxon>
        <taxon>Annelida</taxon>
        <taxon>Polychaeta</taxon>
        <taxon>Sedentaria</taxon>
        <taxon>Canalipalpata</taxon>
        <taxon>Terebellida</taxon>
        <taxon>Terebelliformia</taxon>
        <taxon>Alvinellidae</taxon>
        <taxon>Paralvinella</taxon>
    </lineage>
</organism>
<evidence type="ECO:0000313" key="1">
    <source>
        <dbReference type="EMBL" id="KAK2142940.1"/>
    </source>
</evidence>
<dbReference type="EMBL" id="JAODUP010000895">
    <property type="protein sequence ID" value="KAK2142940.1"/>
    <property type="molecule type" value="Genomic_DNA"/>
</dbReference>
<keyword evidence="2" id="KW-1185">Reference proteome</keyword>
<name>A0AAD9IZF9_9ANNE</name>
<proteinExistence type="predicted"/>
<dbReference type="AlphaFoldDB" id="A0AAD9IZF9"/>
<accession>A0AAD9IZF9</accession>
<comment type="caution">
    <text evidence="1">The sequence shown here is derived from an EMBL/GenBank/DDBJ whole genome shotgun (WGS) entry which is preliminary data.</text>
</comment>
<sequence length="50" mass="5716">MFSLTNYHICNFYYSPIDAVCSYHVALLPDDEDVLPIEKAISALPRPQLM</sequence>
<dbReference type="Proteomes" id="UP001208570">
    <property type="component" value="Unassembled WGS sequence"/>
</dbReference>